<protein>
    <recommendedName>
        <fullName evidence="2">PARG catalytic Macro domain-containing protein</fullName>
    </recommendedName>
</protein>
<proteinExistence type="predicted"/>
<feature type="active site" evidence="1">
    <location>
        <position position="200"/>
    </location>
</feature>
<comment type="caution">
    <text evidence="3">The sequence shown here is derived from an EMBL/GenBank/DDBJ whole genome shotgun (WGS) entry which is preliminary data.</text>
</comment>
<dbReference type="Proteomes" id="UP000683925">
    <property type="component" value="Unassembled WGS sequence"/>
</dbReference>
<dbReference type="GO" id="GO:0004649">
    <property type="term" value="F:poly(ADP-ribose) glycohydrolase activity"/>
    <property type="evidence" value="ECO:0007669"/>
    <property type="project" value="InterPro"/>
</dbReference>
<sequence>MFQGDQYFECHLVETQLNDQGYQNLVDKEETFQQIEKLDSGFCNYLKNDILNDKKQLQQLLIRINQQWNKNLMVELKREEIFTLIILMFLNQINRKQQFGGFYLINMEHFKKSQIRLCTQKMRCIENYLRLFYRNKDNLLESSFDNKEKEQFKNQIVKFIKNIQKVEFSFNEGDEKSKLNISINATNHRNEDQMNSTVVDFADRNIGGLTLDSYNCAQEEILMLIFPEALVTMIFIPPMKDNEAVLITNIKKFSKYSGYEQSFTWKEQDDLDKNFFNMLAIDAKPFSGSTIQFKKHNLDREMLKCYSGFSLALKYQPNNDISTGRWGCGIFGGNQYLKTMIQLICFAQAKYENENSTAKLIINTLNNPNLINFVNDLKKYESILNLQNLIKLFQELSQRFQYSNDDQFQDMIINYFQKQIQKEDLNYSEKQKGTK</sequence>
<dbReference type="InterPro" id="IPR007724">
    <property type="entry name" value="Poly_GlycHdrlase"/>
</dbReference>
<reference evidence="3" key="1">
    <citation type="submission" date="2021-01" db="EMBL/GenBank/DDBJ databases">
        <authorList>
            <consortium name="Genoscope - CEA"/>
            <person name="William W."/>
        </authorList>
    </citation>
    <scope>NUCLEOTIDE SEQUENCE</scope>
</reference>
<name>A0A8S1USU4_PAROT</name>
<dbReference type="GO" id="GO:0005634">
    <property type="term" value="C:nucleus"/>
    <property type="evidence" value="ECO:0007669"/>
    <property type="project" value="TreeGrafter"/>
</dbReference>
<evidence type="ECO:0000256" key="1">
    <source>
        <dbReference type="PIRSR" id="PIRSR607724-1"/>
    </source>
</evidence>
<dbReference type="AlphaFoldDB" id="A0A8S1USU4"/>
<gene>
    <name evidence="3" type="ORF">POCTA_138.1.T0480272</name>
</gene>
<dbReference type="Pfam" id="PF05028">
    <property type="entry name" value="PARG_cat_C"/>
    <property type="match status" value="1"/>
</dbReference>
<dbReference type="GO" id="GO:0005975">
    <property type="term" value="P:carbohydrate metabolic process"/>
    <property type="evidence" value="ECO:0007669"/>
    <property type="project" value="InterPro"/>
</dbReference>
<dbReference type="InterPro" id="IPR046372">
    <property type="entry name" value="PARG_cat_C"/>
</dbReference>
<dbReference type="GO" id="GO:0005737">
    <property type="term" value="C:cytoplasm"/>
    <property type="evidence" value="ECO:0007669"/>
    <property type="project" value="TreeGrafter"/>
</dbReference>
<dbReference type="PANTHER" id="PTHR12837">
    <property type="entry name" value="POLY ADP-RIBOSE GLYCOHYDROLASE"/>
    <property type="match status" value="1"/>
</dbReference>
<dbReference type="GO" id="GO:1990966">
    <property type="term" value="P:ATP generation from poly-ADP-D-ribose"/>
    <property type="evidence" value="ECO:0007669"/>
    <property type="project" value="TreeGrafter"/>
</dbReference>
<feature type="active site" evidence="1">
    <location>
        <position position="219"/>
    </location>
</feature>
<dbReference type="OrthoDB" id="1937899at2759"/>
<dbReference type="GO" id="GO:0006282">
    <property type="term" value="P:regulation of DNA repair"/>
    <property type="evidence" value="ECO:0007669"/>
    <property type="project" value="InterPro"/>
</dbReference>
<organism evidence="3 4">
    <name type="scientific">Paramecium octaurelia</name>
    <dbReference type="NCBI Taxonomy" id="43137"/>
    <lineage>
        <taxon>Eukaryota</taxon>
        <taxon>Sar</taxon>
        <taxon>Alveolata</taxon>
        <taxon>Ciliophora</taxon>
        <taxon>Intramacronucleata</taxon>
        <taxon>Oligohymenophorea</taxon>
        <taxon>Peniculida</taxon>
        <taxon>Parameciidae</taxon>
        <taxon>Paramecium</taxon>
    </lineage>
</organism>
<dbReference type="GO" id="GO:0009225">
    <property type="term" value="P:nucleotide-sugar metabolic process"/>
    <property type="evidence" value="ECO:0007669"/>
    <property type="project" value="TreeGrafter"/>
</dbReference>
<keyword evidence="4" id="KW-1185">Reference proteome</keyword>
<evidence type="ECO:0000313" key="4">
    <source>
        <dbReference type="Proteomes" id="UP000683925"/>
    </source>
</evidence>
<dbReference type="EMBL" id="CAJJDP010000048">
    <property type="protein sequence ID" value="CAD8166659.1"/>
    <property type="molecule type" value="Genomic_DNA"/>
</dbReference>
<evidence type="ECO:0000313" key="3">
    <source>
        <dbReference type="EMBL" id="CAD8166659.1"/>
    </source>
</evidence>
<accession>A0A8S1USU4</accession>
<dbReference type="OMA" id="YNCAQEE"/>
<feature type="active site" evidence="1">
    <location>
        <position position="220"/>
    </location>
</feature>
<evidence type="ECO:0000259" key="2">
    <source>
        <dbReference type="Pfam" id="PF05028"/>
    </source>
</evidence>
<dbReference type="PANTHER" id="PTHR12837:SF0">
    <property type="entry name" value="POLY(ADP-RIBOSE) GLYCOHYDROLASE"/>
    <property type="match status" value="1"/>
</dbReference>
<feature type="domain" description="PARG catalytic Macro" evidence="2">
    <location>
        <begin position="180"/>
        <end position="350"/>
    </location>
</feature>